<dbReference type="EMBL" id="AP024849">
    <property type="protein sequence ID" value="BCZ47158.1"/>
    <property type="molecule type" value="Genomic_DNA"/>
</dbReference>
<sequence length="265" mass="31240">MNNEQYFRPSPLPALNNRDFNFEFFDKYSNENYNKIVLPDWLFISPQDTLINYFSILQEAENISQGGCGSIGLAKIPYPIAYNFFTSEYKNKINHSSYFNSFNNIGHINLIKLNNITDENVSNGTYKYFIELETIEPSVNGTVSFAYYYGYAYIQNENGKYKISDIDLKSEDFLCAAYHGWRHNAEFYVDAVYGDWCKLIKRRYPTEQSGYLKNIYILGNDAHDYRFEFFQLTNGTDIEIHQFIKDVNNEWKPIKIDVNKCIQRY</sequence>
<protein>
    <submittedName>
        <fullName evidence="1">Uncharacterized protein</fullName>
    </submittedName>
</protein>
<proteinExistence type="predicted"/>
<evidence type="ECO:0000313" key="1">
    <source>
        <dbReference type="EMBL" id="BCZ47158.1"/>
    </source>
</evidence>
<evidence type="ECO:0000313" key="2">
    <source>
        <dbReference type="Proteomes" id="UP000824633"/>
    </source>
</evidence>
<reference evidence="2" key="1">
    <citation type="submission" date="2021-07" db="EMBL/GenBank/DDBJ databases">
        <title>Complete genome sequencing of a Clostridium isolate.</title>
        <authorList>
            <person name="Ueki A."/>
            <person name="Tonouchi A."/>
        </authorList>
    </citation>
    <scope>NUCLEOTIDE SEQUENCE [LARGE SCALE GENOMIC DNA]</scope>
    <source>
        <strain evidence="2">C5S11</strain>
    </source>
</reference>
<dbReference type="RefSeq" id="WP_224033533.1">
    <property type="nucleotide sequence ID" value="NZ_AP024849.1"/>
</dbReference>
<accession>A0ABM7T599</accession>
<keyword evidence="2" id="KW-1185">Reference proteome</keyword>
<organism evidence="1 2">
    <name type="scientific">Clostridium gelidum</name>
    <dbReference type="NCBI Taxonomy" id="704125"/>
    <lineage>
        <taxon>Bacteria</taxon>
        <taxon>Bacillati</taxon>
        <taxon>Bacillota</taxon>
        <taxon>Clostridia</taxon>
        <taxon>Eubacteriales</taxon>
        <taxon>Clostridiaceae</taxon>
        <taxon>Clostridium</taxon>
    </lineage>
</organism>
<dbReference type="Proteomes" id="UP000824633">
    <property type="component" value="Chromosome"/>
</dbReference>
<gene>
    <name evidence="1" type="ORF">psyc5s11_32250</name>
</gene>
<name>A0ABM7T599_9CLOT</name>